<dbReference type="NCBIfam" id="TIGR00224">
    <property type="entry name" value="pckA"/>
    <property type="match status" value="1"/>
</dbReference>
<keyword evidence="11" id="KW-0670">Pyruvate</keyword>
<evidence type="ECO:0000256" key="1">
    <source>
        <dbReference type="ARBA" id="ARBA00004742"/>
    </source>
</evidence>
<evidence type="ECO:0000256" key="3">
    <source>
        <dbReference type="ARBA" id="ARBA00012363"/>
    </source>
</evidence>
<evidence type="ECO:0000256" key="9">
    <source>
        <dbReference type="ARBA" id="ARBA00047371"/>
    </source>
</evidence>
<dbReference type="Gene3D" id="3.40.449.10">
    <property type="entry name" value="Phosphoenolpyruvate Carboxykinase, domain 1"/>
    <property type="match status" value="1"/>
</dbReference>
<evidence type="ECO:0000256" key="4">
    <source>
        <dbReference type="ARBA" id="ARBA00022432"/>
    </source>
</evidence>
<protein>
    <recommendedName>
        <fullName evidence="3">phosphoenolpyruvate carboxykinase (ATP)</fullName>
        <ecNumber evidence="3">4.1.1.49</ecNumber>
    </recommendedName>
</protein>
<comment type="catalytic activity">
    <reaction evidence="9">
        <text>oxaloacetate + ATP = phosphoenolpyruvate + ADP + CO2</text>
        <dbReference type="Rhea" id="RHEA:18617"/>
        <dbReference type="ChEBI" id="CHEBI:16452"/>
        <dbReference type="ChEBI" id="CHEBI:16526"/>
        <dbReference type="ChEBI" id="CHEBI:30616"/>
        <dbReference type="ChEBI" id="CHEBI:58702"/>
        <dbReference type="ChEBI" id="CHEBI:456216"/>
        <dbReference type="EC" id="4.1.1.49"/>
    </reaction>
</comment>
<dbReference type="GO" id="GO:0006094">
    <property type="term" value="P:gluconeogenesis"/>
    <property type="evidence" value="ECO:0007669"/>
    <property type="project" value="UniProtKB-UniPathway"/>
</dbReference>
<proteinExistence type="inferred from homology"/>
<organism evidence="11">
    <name type="scientific">uncultured marine microorganism HF4000_ANIW133F6</name>
    <dbReference type="NCBI Taxonomy" id="455529"/>
    <lineage>
        <taxon>unclassified sequences</taxon>
        <taxon>environmental samples</taxon>
    </lineage>
</organism>
<dbReference type="Gene3D" id="3.90.228.20">
    <property type="match status" value="1"/>
</dbReference>
<dbReference type="NCBIfam" id="NF006820">
    <property type="entry name" value="PRK09344.1-2"/>
    <property type="match status" value="1"/>
</dbReference>
<dbReference type="GO" id="GO:0016301">
    <property type="term" value="F:kinase activity"/>
    <property type="evidence" value="ECO:0007669"/>
    <property type="project" value="UniProtKB-KW"/>
</dbReference>
<dbReference type="PANTHER" id="PTHR30031:SF0">
    <property type="entry name" value="PHOSPHOENOLPYRUVATE CARBOXYKINASE (ATP)"/>
    <property type="match status" value="1"/>
</dbReference>
<accession>B3T3W7</accession>
<keyword evidence="5" id="KW-0547">Nucleotide-binding</keyword>
<dbReference type="Pfam" id="PF01293">
    <property type="entry name" value="PEPCK_ATP"/>
    <property type="match status" value="1"/>
</dbReference>
<dbReference type="SUPFAM" id="SSF68923">
    <property type="entry name" value="PEP carboxykinase N-terminal domain"/>
    <property type="match status" value="1"/>
</dbReference>
<comment type="similarity">
    <text evidence="2">Belongs to the phosphoenolpyruvate carboxykinase (ATP) family.</text>
</comment>
<dbReference type="HAMAP" id="MF_00453">
    <property type="entry name" value="PEPCK_ATP"/>
    <property type="match status" value="1"/>
</dbReference>
<dbReference type="PANTHER" id="PTHR30031">
    <property type="entry name" value="PHOSPHOENOLPYRUVATE CARBOXYKINASE ATP"/>
    <property type="match status" value="1"/>
</dbReference>
<evidence type="ECO:0000256" key="7">
    <source>
        <dbReference type="ARBA" id="ARBA00022840"/>
    </source>
</evidence>
<keyword evidence="11" id="KW-0418">Kinase</keyword>
<evidence type="ECO:0000256" key="6">
    <source>
        <dbReference type="ARBA" id="ARBA00022793"/>
    </source>
</evidence>
<dbReference type="Gene3D" id="2.170.8.10">
    <property type="entry name" value="Phosphoenolpyruvate Carboxykinase, domain 2"/>
    <property type="match status" value="1"/>
</dbReference>
<dbReference type="PIRSF" id="PIRSF006294">
    <property type="entry name" value="PEP_crbxkin"/>
    <property type="match status" value="1"/>
</dbReference>
<dbReference type="EMBL" id="EU016596">
    <property type="protein sequence ID" value="ABZ07277.1"/>
    <property type="molecule type" value="Genomic_DNA"/>
</dbReference>
<keyword evidence="6" id="KW-0210">Decarboxylase</keyword>
<evidence type="ECO:0000256" key="5">
    <source>
        <dbReference type="ARBA" id="ARBA00022741"/>
    </source>
</evidence>
<evidence type="ECO:0000256" key="10">
    <source>
        <dbReference type="SAM" id="MobiDB-lite"/>
    </source>
</evidence>
<evidence type="ECO:0000313" key="11">
    <source>
        <dbReference type="EMBL" id="ABZ07277.1"/>
    </source>
</evidence>
<dbReference type="AlphaFoldDB" id="B3T3W7"/>
<feature type="compositionally biased region" description="Polar residues" evidence="10">
    <location>
        <begin position="1"/>
        <end position="12"/>
    </location>
</feature>
<dbReference type="GO" id="GO:0004612">
    <property type="term" value="F:phosphoenolpyruvate carboxykinase (ATP) activity"/>
    <property type="evidence" value="ECO:0007669"/>
    <property type="project" value="UniProtKB-EC"/>
</dbReference>
<keyword evidence="8" id="KW-0456">Lyase</keyword>
<keyword evidence="11" id="KW-0808">Transferase</keyword>
<dbReference type="UniPathway" id="UPA00138"/>
<dbReference type="NCBIfam" id="NF006821">
    <property type="entry name" value="PRK09344.1-3"/>
    <property type="match status" value="1"/>
</dbReference>
<dbReference type="SUPFAM" id="SSF53795">
    <property type="entry name" value="PEP carboxykinase-like"/>
    <property type="match status" value="1"/>
</dbReference>
<keyword evidence="4" id="KW-0312">Gluconeogenesis</keyword>
<name>B3T3W7_9ZZZZ</name>
<dbReference type="GO" id="GO:0005524">
    <property type="term" value="F:ATP binding"/>
    <property type="evidence" value="ECO:0007669"/>
    <property type="project" value="UniProtKB-KW"/>
</dbReference>
<sequence length="538" mass="58755">MESTSRSTTPASFATPLATHGLDPSGAVHWNLSTEELHQRAVERGEAQLTAHKVLLATTGERTGRSPNDRFIIDEPGLADTVWWGKVNKPTSRSVFEGLLAKVQKHLDEADELFVKDAHCGADSNYAMPVRLVTEKAWHAAFMHNMFVRSEPTDLVDHVPTYTILHAPELLADPKIDGTYSDAFVILALDRGLVIIGGTHYAGEIKKAIFTIMNHILPAKGLLPMHCSANTDGTDSALFFGLSGTGKTTLSAVPDRALVGDDEHGWSFDGVFNFEGGCYAKLIGLSEEDEPEIYATTRMPGTILENVILDAEGVPDFDNGTLTQNTRGSYPIEAIENRTADSTAGHPKNVVFLTCDAFGVLPPLSRLTPEQAAYHFMSGYTAKVAGTEVGIDEPEATFSTCFGAPFMPRHPSVYADLLSKKVSEHNATCWLINTGWIAGGYGESSRIKIRWTRALLNAALRGDLDDVVFVEDERFGFAVPTECAGVPTEILQPRATWSDTKRYDNVANLLAQMFIENFEQYEEGCSEEVLASAPRVLE</sequence>
<dbReference type="InterPro" id="IPR008210">
    <property type="entry name" value="PEP_carboxykinase_N"/>
</dbReference>
<dbReference type="InterPro" id="IPR001272">
    <property type="entry name" value="PEP_carboxykinase_ATP"/>
</dbReference>
<dbReference type="EC" id="4.1.1.49" evidence="3"/>
<feature type="region of interest" description="Disordered" evidence="10">
    <location>
        <begin position="1"/>
        <end position="20"/>
    </location>
</feature>
<keyword evidence="7" id="KW-0067">ATP-binding</keyword>
<evidence type="ECO:0000256" key="8">
    <source>
        <dbReference type="ARBA" id="ARBA00023239"/>
    </source>
</evidence>
<evidence type="ECO:0000256" key="2">
    <source>
        <dbReference type="ARBA" id="ARBA00006052"/>
    </source>
</evidence>
<reference evidence="11" key="1">
    <citation type="journal article" date="2008" name="ISME J.">
        <title>Genomic patterns of recombination, clonal divergence and environment in marine microbial populations.</title>
        <authorList>
            <person name="Konstantinidis K.T."/>
            <person name="Delong E.F."/>
        </authorList>
    </citation>
    <scope>NUCLEOTIDE SEQUENCE</scope>
</reference>
<gene>
    <name evidence="11" type="ORF">ALOHA_HF4000ANIW133F6ctg1g26</name>
</gene>
<comment type="pathway">
    <text evidence="1">Carbohydrate biosynthesis; gluconeogenesis.</text>
</comment>
<dbReference type="InterPro" id="IPR013035">
    <property type="entry name" value="PEP_carboxykinase_C"/>
</dbReference>